<protein>
    <submittedName>
        <fullName evidence="2">Uncharacterized protein</fullName>
    </submittedName>
</protein>
<reference evidence="2" key="1">
    <citation type="journal article" date="2020" name="Stud. Mycol.">
        <title>101 Dothideomycetes genomes: a test case for predicting lifestyles and emergence of pathogens.</title>
        <authorList>
            <person name="Haridas S."/>
            <person name="Albert R."/>
            <person name="Binder M."/>
            <person name="Bloem J."/>
            <person name="Labutti K."/>
            <person name="Salamov A."/>
            <person name="Andreopoulos B."/>
            <person name="Baker S."/>
            <person name="Barry K."/>
            <person name="Bills G."/>
            <person name="Bluhm B."/>
            <person name="Cannon C."/>
            <person name="Castanera R."/>
            <person name="Culley D."/>
            <person name="Daum C."/>
            <person name="Ezra D."/>
            <person name="Gonzalez J."/>
            <person name="Henrissat B."/>
            <person name="Kuo A."/>
            <person name="Liang C."/>
            <person name="Lipzen A."/>
            <person name="Lutzoni F."/>
            <person name="Magnuson J."/>
            <person name="Mondo S."/>
            <person name="Nolan M."/>
            <person name="Ohm R."/>
            <person name="Pangilinan J."/>
            <person name="Park H.-J."/>
            <person name="Ramirez L."/>
            <person name="Alfaro M."/>
            <person name="Sun H."/>
            <person name="Tritt A."/>
            <person name="Yoshinaga Y."/>
            <person name="Zwiers L.-H."/>
            <person name="Turgeon B."/>
            <person name="Goodwin S."/>
            <person name="Spatafora J."/>
            <person name="Crous P."/>
            <person name="Grigoriev I."/>
        </authorList>
    </citation>
    <scope>NUCLEOTIDE SEQUENCE</scope>
    <source>
        <strain evidence="2">CBS 109.77</strain>
    </source>
</reference>
<dbReference type="AlphaFoldDB" id="A0A6A6X8G5"/>
<organism evidence="2 3">
    <name type="scientific">Melanomma pulvis-pyrius CBS 109.77</name>
    <dbReference type="NCBI Taxonomy" id="1314802"/>
    <lineage>
        <taxon>Eukaryota</taxon>
        <taxon>Fungi</taxon>
        <taxon>Dikarya</taxon>
        <taxon>Ascomycota</taxon>
        <taxon>Pezizomycotina</taxon>
        <taxon>Dothideomycetes</taxon>
        <taxon>Pleosporomycetidae</taxon>
        <taxon>Pleosporales</taxon>
        <taxon>Melanommataceae</taxon>
        <taxon>Melanomma</taxon>
    </lineage>
</organism>
<feature type="region of interest" description="Disordered" evidence="1">
    <location>
        <begin position="187"/>
        <end position="228"/>
    </location>
</feature>
<evidence type="ECO:0000313" key="2">
    <source>
        <dbReference type="EMBL" id="KAF2792659.1"/>
    </source>
</evidence>
<evidence type="ECO:0000256" key="1">
    <source>
        <dbReference type="SAM" id="MobiDB-lite"/>
    </source>
</evidence>
<name>A0A6A6X8G5_9PLEO</name>
<evidence type="ECO:0000313" key="3">
    <source>
        <dbReference type="Proteomes" id="UP000799757"/>
    </source>
</evidence>
<feature type="compositionally biased region" description="Basic and acidic residues" evidence="1">
    <location>
        <begin position="187"/>
        <end position="203"/>
    </location>
</feature>
<proteinExistence type="predicted"/>
<accession>A0A6A6X8G5</accession>
<dbReference type="Proteomes" id="UP000799757">
    <property type="component" value="Unassembled WGS sequence"/>
</dbReference>
<keyword evidence="3" id="KW-1185">Reference proteome</keyword>
<dbReference type="OrthoDB" id="3791173at2759"/>
<sequence>MNITKAYQSCEAGESKQDHDGLSFDFDKFYIYYYDESQDKGGDASDIEGYPLRLITSSNYPEFDPFWLDPLKYKYYAGAEYEKYFADRCTYFKAFAALVDPFTPVHAFSSFFPVQALRLPSWTWQSVMDKMTTFLQMGPLVIPADVPPFQREYRLKPGYEFARGAHVVPGPAVPIPAIKVPEQDDVEPIHDDRDVDDNGHSDASKSVSSEPESSDSDQKDGGDGPAFLALGLSTLVDSRPRFKGGPYTVVEGFL</sequence>
<gene>
    <name evidence="2" type="ORF">K505DRAFT_338492</name>
</gene>
<dbReference type="EMBL" id="MU001960">
    <property type="protein sequence ID" value="KAF2792659.1"/>
    <property type="molecule type" value="Genomic_DNA"/>
</dbReference>